<dbReference type="AlphaFoldDB" id="K1R447"/>
<proteinExistence type="predicted"/>
<dbReference type="EMBL" id="JH816729">
    <property type="protein sequence ID" value="EKC35965.1"/>
    <property type="molecule type" value="Genomic_DNA"/>
</dbReference>
<protein>
    <submittedName>
        <fullName evidence="1">Uncharacterized protein</fullName>
    </submittedName>
</protein>
<dbReference type="HOGENOM" id="CLU_676616_0_0_1"/>
<gene>
    <name evidence="1" type="ORF">CGI_10027523</name>
</gene>
<dbReference type="InParanoid" id="K1R447"/>
<reference evidence="1" key="1">
    <citation type="journal article" date="2012" name="Nature">
        <title>The oyster genome reveals stress adaptation and complexity of shell formation.</title>
        <authorList>
            <person name="Zhang G."/>
            <person name="Fang X."/>
            <person name="Guo X."/>
            <person name="Li L."/>
            <person name="Luo R."/>
            <person name="Xu F."/>
            <person name="Yang P."/>
            <person name="Zhang L."/>
            <person name="Wang X."/>
            <person name="Qi H."/>
            <person name="Xiong Z."/>
            <person name="Que H."/>
            <person name="Xie Y."/>
            <person name="Holland P.W."/>
            <person name="Paps J."/>
            <person name="Zhu Y."/>
            <person name="Wu F."/>
            <person name="Chen Y."/>
            <person name="Wang J."/>
            <person name="Peng C."/>
            <person name="Meng J."/>
            <person name="Yang L."/>
            <person name="Liu J."/>
            <person name="Wen B."/>
            <person name="Zhang N."/>
            <person name="Huang Z."/>
            <person name="Zhu Q."/>
            <person name="Feng Y."/>
            <person name="Mount A."/>
            <person name="Hedgecock D."/>
            <person name="Xu Z."/>
            <person name="Liu Y."/>
            <person name="Domazet-Loso T."/>
            <person name="Du Y."/>
            <person name="Sun X."/>
            <person name="Zhang S."/>
            <person name="Liu B."/>
            <person name="Cheng P."/>
            <person name="Jiang X."/>
            <person name="Li J."/>
            <person name="Fan D."/>
            <person name="Wang W."/>
            <person name="Fu W."/>
            <person name="Wang T."/>
            <person name="Wang B."/>
            <person name="Zhang J."/>
            <person name="Peng Z."/>
            <person name="Li Y."/>
            <person name="Li N."/>
            <person name="Wang J."/>
            <person name="Chen M."/>
            <person name="He Y."/>
            <person name="Tan F."/>
            <person name="Song X."/>
            <person name="Zheng Q."/>
            <person name="Huang R."/>
            <person name="Yang H."/>
            <person name="Du X."/>
            <person name="Chen L."/>
            <person name="Yang M."/>
            <person name="Gaffney P.M."/>
            <person name="Wang S."/>
            <person name="Luo L."/>
            <person name="She Z."/>
            <person name="Ming Y."/>
            <person name="Huang W."/>
            <person name="Zhang S."/>
            <person name="Huang B."/>
            <person name="Zhang Y."/>
            <person name="Qu T."/>
            <person name="Ni P."/>
            <person name="Miao G."/>
            <person name="Wang J."/>
            <person name="Wang Q."/>
            <person name="Steinberg C.E."/>
            <person name="Wang H."/>
            <person name="Li N."/>
            <person name="Qian L."/>
            <person name="Zhang G."/>
            <person name="Li Y."/>
            <person name="Yang H."/>
            <person name="Liu X."/>
            <person name="Wang J."/>
            <person name="Yin Y."/>
            <person name="Wang J."/>
        </authorList>
    </citation>
    <scope>NUCLEOTIDE SEQUENCE [LARGE SCALE GENOMIC DNA]</scope>
    <source>
        <strain evidence="1">05x7-T-G4-1.051#20</strain>
    </source>
</reference>
<evidence type="ECO:0000313" key="1">
    <source>
        <dbReference type="EMBL" id="EKC35965.1"/>
    </source>
</evidence>
<sequence length="407" mass="43591">MASELITPLAILGALVCIPVSGQGIIDGCPSYGCRPSGTFSFSLQPPTNGSLAWKSSVFLGPVPGALGCVGNANNIVCQSNGPREVGYISIDVASGNLMWRDAILRFPVLPIMDIYGDVIGSDGHSLLMYMDDGSLKPVIHMSDWNGYIISYFPDGVPHAQIPLPGELQQEPGNLGMQRLYAVDIIPRMVDRLHISWVINFEMEAPTPRKFNNRGNVVFFDQDPEEDTASPVVPPRVMVNPDTDYVYVSLPAPADANGVVGTKFWAIKDNQTTSKPEILFKKNYALSSMATGGTIAGAVVGAIICVAIIAGVVVCIVKKNKRSRGAIIAPFNTNTTGVTIVHSNTQNQYSGTSMTMYPTGAQGFSHAPPPPMYNQPAGYPQYPPPQYPAHVSGGIHPAYPPNPAYPM</sequence>
<name>K1R447_MAGGI</name>
<accession>K1R447</accession>
<organism evidence="1">
    <name type="scientific">Magallana gigas</name>
    <name type="common">Pacific oyster</name>
    <name type="synonym">Crassostrea gigas</name>
    <dbReference type="NCBI Taxonomy" id="29159"/>
    <lineage>
        <taxon>Eukaryota</taxon>
        <taxon>Metazoa</taxon>
        <taxon>Spiralia</taxon>
        <taxon>Lophotrochozoa</taxon>
        <taxon>Mollusca</taxon>
        <taxon>Bivalvia</taxon>
        <taxon>Autobranchia</taxon>
        <taxon>Pteriomorphia</taxon>
        <taxon>Ostreida</taxon>
        <taxon>Ostreoidea</taxon>
        <taxon>Ostreidae</taxon>
        <taxon>Magallana</taxon>
    </lineage>
</organism>